<dbReference type="InterPro" id="IPR008271">
    <property type="entry name" value="Ser/Thr_kinase_AS"/>
</dbReference>
<dbReference type="OrthoDB" id="6111975at2"/>
<keyword evidence="8" id="KW-1185">Reference proteome</keyword>
<dbReference type="AlphaFoldDB" id="A0A5C5VUX5"/>
<keyword evidence="4 5" id="KW-0067">ATP-binding</keyword>
<keyword evidence="3 7" id="KW-0418">Kinase</keyword>
<gene>
    <name evidence="7" type="primary">prkC_8</name>
    <name evidence="7" type="ORF">Pla111_31260</name>
</gene>
<dbReference type="PANTHER" id="PTHR43289:SF6">
    <property type="entry name" value="SERINE_THREONINE-PROTEIN KINASE NEKL-3"/>
    <property type="match status" value="1"/>
</dbReference>
<dbReference type="Proteomes" id="UP000318995">
    <property type="component" value="Unassembled WGS sequence"/>
</dbReference>
<dbReference type="RefSeq" id="WP_146575317.1">
    <property type="nucleotide sequence ID" value="NZ_SJPH01000009.1"/>
</dbReference>
<dbReference type="PROSITE" id="PS00107">
    <property type="entry name" value="PROTEIN_KINASE_ATP"/>
    <property type="match status" value="1"/>
</dbReference>
<feature type="binding site" evidence="5">
    <location>
        <position position="48"/>
    </location>
    <ligand>
        <name>ATP</name>
        <dbReference type="ChEBI" id="CHEBI:30616"/>
    </ligand>
</feature>
<feature type="domain" description="Protein kinase" evidence="6">
    <location>
        <begin position="19"/>
        <end position="257"/>
    </location>
</feature>
<dbReference type="EMBL" id="SJPH01000009">
    <property type="protein sequence ID" value="TWT41411.1"/>
    <property type="molecule type" value="Genomic_DNA"/>
</dbReference>
<dbReference type="PROSITE" id="PS50011">
    <property type="entry name" value="PROTEIN_KINASE_DOM"/>
    <property type="match status" value="1"/>
</dbReference>
<evidence type="ECO:0000256" key="5">
    <source>
        <dbReference type="PROSITE-ProRule" id="PRU10141"/>
    </source>
</evidence>
<evidence type="ECO:0000256" key="4">
    <source>
        <dbReference type="ARBA" id="ARBA00022840"/>
    </source>
</evidence>
<dbReference type="Pfam" id="PF00069">
    <property type="entry name" value="Pkinase"/>
    <property type="match status" value="1"/>
</dbReference>
<dbReference type="InterPro" id="IPR017441">
    <property type="entry name" value="Protein_kinase_ATP_BS"/>
</dbReference>
<evidence type="ECO:0000313" key="7">
    <source>
        <dbReference type="EMBL" id="TWT41411.1"/>
    </source>
</evidence>
<dbReference type="InterPro" id="IPR000719">
    <property type="entry name" value="Prot_kinase_dom"/>
</dbReference>
<dbReference type="PANTHER" id="PTHR43289">
    <property type="entry name" value="MITOGEN-ACTIVATED PROTEIN KINASE KINASE KINASE 20-RELATED"/>
    <property type="match status" value="1"/>
</dbReference>
<dbReference type="CDD" id="cd14014">
    <property type="entry name" value="STKc_PknB_like"/>
    <property type="match status" value="1"/>
</dbReference>
<dbReference type="GO" id="GO:0004674">
    <property type="term" value="F:protein serine/threonine kinase activity"/>
    <property type="evidence" value="ECO:0007669"/>
    <property type="project" value="UniProtKB-EC"/>
</dbReference>
<dbReference type="EC" id="2.7.11.1" evidence="7"/>
<dbReference type="Gene3D" id="3.30.200.20">
    <property type="entry name" value="Phosphorylase Kinase, domain 1"/>
    <property type="match status" value="1"/>
</dbReference>
<proteinExistence type="predicted"/>
<evidence type="ECO:0000256" key="3">
    <source>
        <dbReference type="ARBA" id="ARBA00022777"/>
    </source>
</evidence>
<evidence type="ECO:0000256" key="1">
    <source>
        <dbReference type="ARBA" id="ARBA00022679"/>
    </source>
</evidence>
<comment type="caution">
    <text evidence="7">The sequence shown here is derived from an EMBL/GenBank/DDBJ whole genome shotgun (WGS) entry which is preliminary data.</text>
</comment>
<keyword evidence="1 7" id="KW-0808">Transferase</keyword>
<evidence type="ECO:0000256" key="2">
    <source>
        <dbReference type="ARBA" id="ARBA00022741"/>
    </source>
</evidence>
<evidence type="ECO:0000259" key="6">
    <source>
        <dbReference type="PROSITE" id="PS50011"/>
    </source>
</evidence>
<sequence>MSAVDRSAVIRSGTRLGKYRIEGKLGQGAFATVYRAMDTLEGMRVALKIPNGSVVESESKDDFLREVRLAARLRHPRILPLKSADYIDDRLVLTYPLGDKTLDDRLHTRLTFATALEYFGQMLEAIAAAHEQKVIHCDIKPDNLILIDDEIYLADFGIAKIALRTIKASGSGTVGYCAPEQAMGKPSFRSDVFSAGLVGYRLFAGKLPEWPFDWPPAGFDRLKQRAHPDLVEVLRRSIALNPRQRYATAAPMLAAFLRAKPHAARDSGARSLTRTKSTTQRHWKTVQWRQFQRLFGKQLATRCQCSECSGPVAESMKYCPWCAAERSKHVGESRTDECCPRCERGLKPDWPYCPWCYGPGFEVHTDRSYSDVAYTAKCANKNCQDRRLMAFMRYCPWCHRKVKRKWKIEGSDETCTGCGWGVVGEFWSCCPWCGKAINQ</sequence>
<organism evidence="7 8">
    <name type="scientific">Botrimarina hoheduenensis</name>
    <dbReference type="NCBI Taxonomy" id="2528000"/>
    <lineage>
        <taxon>Bacteria</taxon>
        <taxon>Pseudomonadati</taxon>
        <taxon>Planctomycetota</taxon>
        <taxon>Planctomycetia</taxon>
        <taxon>Pirellulales</taxon>
        <taxon>Lacipirellulaceae</taxon>
        <taxon>Botrimarina</taxon>
    </lineage>
</organism>
<dbReference type="Gene3D" id="1.10.510.10">
    <property type="entry name" value="Transferase(Phosphotransferase) domain 1"/>
    <property type="match status" value="1"/>
</dbReference>
<dbReference type="SMART" id="SM00220">
    <property type="entry name" value="S_TKc"/>
    <property type="match status" value="1"/>
</dbReference>
<dbReference type="GO" id="GO:0005524">
    <property type="term" value="F:ATP binding"/>
    <property type="evidence" value="ECO:0007669"/>
    <property type="project" value="UniProtKB-UniRule"/>
</dbReference>
<keyword evidence="2 5" id="KW-0547">Nucleotide-binding</keyword>
<dbReference type="SUPFAM" id="SSF56112">
    <property type="entry name" value="Protein kinase-like (PK-like)"/>
    <property type="match status" value="1"/>
</dbReference>
<dbReference type="InterPro" id="IPR011009">
    <property type="entry name" value="Kinase-like_dom_sf"/>
</dbReference>
<accession>A0A5C5VUX5</accession>
<name>A0A5C5VUX5_9BACT</name>
<protein>
    <submittedName>
        <fullName evidence="7">Serine/threonine-protein kinase PrkC</fullName>
        <ecNumber evidence="7">2.7.11.1</ecNumber>
    </submittedName>
</protein>
<dbReference type="PROSITE" id="PS00108">
    <property type="entry name" value="PROTEIN_KINASE_ST"/>
    <property type="match status" value="1"/>
</dbReference>
<evidence type="ECO:0000313" key="8">
    <source>
        <dbReference type="Proteomes" id="UP000318995"/>
    </source>
</evidence>
<reference evidence="7 8" key="1">
    <citation type="submission" date="2019-02" db="EMBL/GenBank/DDBJ databases">
        <title>Deep-cultivation of Planctomycetes and their phenomic and genomic characterization uncovers novel biology.</title>
        <authorList>
            <person name="Wiegand S."/>
            <person name="Jogler M."/>
            <person name="Boedeker C."/>
            <person name="Pinto D."/>
            <person name="Vollmers J."/>
            <person name="Rivas-Marin E."/>
            <person name="Kohn T."/>
            <person name="Peeters S.H."/>
            <person name="Heuer A."/>
            <person name="Rast P."/>
            <person name="Oberbeckmann S."/>
            <person name="Bunk B."/>
            <person name="Jeske O."/>
            <person name="Meyerdierks A."/>
            <person name="Storesund J.E."/>
            <person name="Kallscheuer N."/>
            <person name="Luecker S."/>
            <person name="Lage O.M."/>
            <person name="Pohl T."/>
            <person name="Merkel B.J."/>
            <person name="Hornburger P."/>
            <person name="Mueller R.-W."/>
            <person name="Bruemmer F."/>
            <person name="Labrenz M."/>
            <person name="Spormann A.M."/>
            <person name="Op Den Camp H."/>
            <person name="Overmann J."/>
            <person name="Amann R."/>
            <person name="Jetten M.S.M."/>
            <person name="Mascher T."/>
            <person name="Medema M.H."/>
            <person name="Devos D.P."/>
            <person name="Kaster A.-K."/>
            <person name="Ovreas L."/>
            <person name="Rohde M."/>
            <person name="Galperin M.Y."/>
            <person name="Jogler C."/>
        </authorList>
    </citation>
    <scope>NUCLEOTIDE SEQUENCE [LARGE SCALE GENOMIC DNA]</scope>
    <source>
        <strain evidence="7 8">Pla111</strain>
    </source>
</reference>